<name>A0A086KRW6_TOXGO</name>
<sequence>MHRRGPERGRGEETLAVGRQQKRERCTAKSRRVWRRGGRKNNVLTFQRRSGHRAGNALLRKDPPEQSIEWTSSLMLSRERAEGAWSAFLALDACCEFSGDPTATAILGGGSRGTVIAARESENIRADEGTSGGKGNRGPGKACLSRTDTMSLASPEAVHVEASATTRPSPRSSFLSRLSVSTEETHALTAGLSLETALSPAEAEKTRTPSSGSGRSSSDSEASCNPSPAPLEERQTQEKKGPKGEQETKAKKETKEAWTSELGVSSAERETSAMAVASSGKREKSVDGTGESDGRGFLSPEDAETSACPASDRDLESTSGELFVEGDKGDALSGVASKKDHAWATEADAEHIEEDGEVERGGEKERAFVACENSVWGSTEPTMEDGKTHEETEEETKQTEEETKETHTGTTETQEETTETTEEARKEGAKERCRGEKTGEHKGRSASQGKGRRDAEGDPEGSARHEGEKTAPARTVGDGEVKYREEDTRFNEKEGQKQPEKAGAPREAVEVVALSSVSSFSSTPTHEGEAEDSGYKRQESLEVSALGDEPRKKNRGGEVRNSSGDRACTQLADTVTGERSAAAEAASPSIRGEKEETVCPSGAEPTSAKDHKTTSDEDRETGASAPAARTPRAQVEREKPTLDEHGEASGNGQSYSVWALLGFRGDVSRPRGGKSVPQQPGNVTKATTEWQSGAEGDPPVSTFVGPSKGTEAPPTAAPSSNPTAAVFSASRTSVDHAALQFLTVPRVSFRTAFAGQLPHQHRQGGGRSFEARDAGSGGTASSASFGTHWAALPGFGASHDSGRSSASASPEGGNRRQTFSPRPHAACSAGRSPTFVLPLTRDAQAFPAQAGLGSEKSGGKRGRGEGARPVGGAGETRERAGSEDRALGSSHANAALYRERDGGRGTQGQRRSSTCRGDRASPRSSGEAMDSSGGPQEKGLGSGRGRWTGTGAAARSCSRNDEKNSAAHLRDTVECAIAREGGVLPSSSGCLSGRKRGAGARSAAAGVALADVHRPGDSPEGVRGASLLGAIPGRGPRAGKTRGRSESFADPSLQAPLLPVAPQKQSLSAHKGDVPNAEARNRHGAASETGPQTGDSQRTRRGSLCGASGRAASTVAPVECGGREVKVSMHSTEGREDPKSQLAEAPLLARQVNAPREDAGVHAAAGQKKTKGGVQGEEELGQGAGSSKSALGKTGAQKEGDAKTRKGERERRSPPQGFGRTGEVAEERDKDERDEASKKGKEHEKTRESLASAPPAGSTDGSGDDQRPEESSAAETSRASGKEAVPGDKKKGSAKSKVNGSAPVARSTAIFDERRSNSSAGKDGKKEGRKKASLASAASASKPVAASAQMEKSDSSQTTGAPGDRKCAALSTSATASESLKTAATGASRRAGATGKRGMVKAEVKPTFTRGDDQAVDRTGSLRFRRRSRTDSAGPCMHGALATNGETHGSGVLLPGSGVIGGRETASPMCASRLALLPGLQPGAACRRRGERDVWDLPTGKPESETACEAGTFFTLGDIRQAEREIEGGNMSLRQFVAEKKEKTRREEEERRQRESVEGDGRDRDANGEENAACKKPRAEWSGKGAAEGKFEKRNAAQGLGPDKSTIAVGLGGVALQQDVEEEFSVFECEDPNVVVLPPQPSAHAFLASGLRAAASPAPLALRGSISPQQADLRAEDRSDKMPHGFERPATFPARRAQAPRTKSTATSRDPPAGFFRIAFGGTPTGASGYAHSPTPAALQKSCPGVGAQDGLVPQGHPFGGAPDKLLFPPQKAPMDEAAGRAAGRKLMALLGVKASSLPTASASVGHPTPVVSQPRPPTPQRLGGLPLPGSGALSFRSLLAAVEAQQAQRRHAQVPREDVQVAREKSELLAELGRAAVGSFPTRPTAAPGSAPAVGAEGSPSLAFRGAASASVPDYSSACPPHVGHRPPSAGFHDALFSPSASSRACQRPPLGPPSTQPFEGENTGPRAFPQGQGVALFPHNLFAHATPRPAAADLLSFPGRDADAAHVLTRWIGRGAARPPEGSAAMQREPREPAKTARRGLPEREAKEEHTRGLQRGSEGREDVRSFASFGHQPEGVSSPQLAAALALLANASAANESAAGRKREEPGSDSGDRGRTPHAEATPEAALITALRAVIQTSRQQPSA</sequence>
<feature type="compositionally biased region" description="Low complexity" evidence="1">
    <location>
        <begin position="712"/>
        <end position="724"/>
    </location>
</feature>
<feature type="region of interest" description="Disordered" evidence="1">
    <location>
        <begin position="1011"/>
        <end position="1443"/>
    </location>
</feature>
<feature type="region of interest" description="Disordered" evidence="1">
    <location>
        <begin position="668"/>
        <end position="724"/>
    </location>
</feature>
<feature type="region of interest" description="Disordered" evidence="1">
    <location>
        <begin position="193"/>
        <end position="653"/>
    </location>
</feature>
<feature type="compositionally biased region" description="Basic and acidic residues" evidence="1">
    <location>
        <begin position="1311"/>
        <end position="1326"/>
    </location>
</feature>
<feature type="compositionally biased region" description="Low complexity" evidence="1">
    <location>
        <begin position="210"/>
        <end position="223"/>
    </location>
</feature>
<feature type="compositionally biased region" description="Basic and acidic residues" evidence="1">
    <location>
        <begin position="958"/>
        <end position="967"/>
    </location>
</feature>
<gene>
    <name evidence="2" type="ORF">TGDOM2_245560</name>
</gene>
<feature type="region of interest" description="Disordered" evidence="1">
    <location>
        <begin position="1662"/>
        <end position="1713"/>
    </location>
</feature>
<dbReference type="OrthoDB" id="10411545at2759"/>
<feature type="compositionally biased region" description="Basic and acidic residues" evidence="1">
    <location>
        <begin position="1"/>
        <end position="13"/>
    </location>
</feature>
<feature type="compositionally biased region" description="Basic and acidic residues" evidence="1">
    <location>
        <begin position="1223"/>
        <end position="1248"/>
    </location>
</feature>
<feature type="compositionally biased region" description="Basic and acidic residues" evidence="1">
    <location>
        <begin position="1537"/>
        <end position="1567"/>
    </location>
</feature>
<feature type="compositionally biased region" description="Low complexity" evidence="1">
    <location>
        <begin position="510"/>
        <end position="522"/>
    </location>
</feature>
<feature type="region of interest" description="Disordered" evidence="1">
    <location>
        <begin position="1"/>
        <end position="32"/>
    </location>
</feature>
<feature type="compositionally biased region" description="Low complexity" evidence="1">
    <location>
        <begin position="1368"/>
        <end position="1397"/>
    </location>
</feature>
<feature type="compositionally biased region" description="Basic and acidic residues" evidence="1">
    <location>
        <begin position="1196"/>
        <end position="1213"/>
    </location>
</feature>
<feature type="compositionally biased region" description="Polar residues" evidence="1">
    <location>
        <begin position="676"/>
        <end position="691"/>
    </location>
</feature>
<evidence type="ECO:0000313" key="3">
    <source>
        <dbReference type="Proteomes" id="UP000028837"/>
    </source>
</evidence>
<feature type="region of interest" description="Disordered" evidence="1">
    <location>
        <begin position="123"/>
        <end position="143"/>
    </location>
</feature>
<feature type="compositionally biased region" description="Basic and acidic residues" evidence="1">
    <location>
        <begin position="634"/>
        <end position="647"/>
    </location>
</feature>
<feature type="compositionally biased region" description="Basic and acidic residues" evidence="1">
    <location>
        <begin position="384"/>
        <end position="407"/>
    </location>
</feature>
<comment type="caution">
    <text evidence="2">The sequence shown here is derived from an EMBL/GenBank/DDBJ whole genome shotgun (WGS) entry which is preliminary data.</text>
</comment>
<feature type="region of interest" description="Disordered" evidence="1">
    <location>
        <begin position="2096"/>
        <end position="2127"/>
    </location>
</feature>
<feature type="compositionally biased region" description="Basic and acidic residues" evidence="1">
    <location>
        <begin position="2102"/>
        <end position="2121"/>
    </location>
</feature>
<feature type="compositionally biased region" description="Low complexity" evidence="1">
    <location>
        <begin position="580"/>
        <end position="589"/>
    </location>
</feature>
<feature type="compositionally biased region" description="Basic and acidic residues" evidence="1">
    <location>
        <begin position="875"/>
        <end position="886"/>
    </location>
</feature>
<feature type="compositionally biased region" description="Basic and acidic residues" evidence="1">
    <location>
        <begin position="1673"/>
        <end position="1687"/>
    </location>
</feature>
<organism evidence="2 3">
    <name type="scientific">Toxoplasma gondii GAB2-2007-GAL-DOM2</name>
    <dbReference type="NCBI Taxonomy" id="1130820"/>
    <lineage>
        <taxon>Eukaryota</taxon>
        <taxon>Sar</taxon>
        <taxon>Alveolata</taxon>
        <taxon>Apicomplexa</taxon>
        <taxon>Conoidasida</taxon>
        <taxon>Coccidia</taxon>
        <taxon>Eucoccidiorida</taxon>
        <taxon>Eimeriorina</taxon>
        <taxon>Sarcocystidae</taxon>
        <taxon>Toxoplasma</taxon>
    </lineage>
</organism>
<dbReference type="VEuPathDB" id="ToxoDB:TGDOM2_245560"/>
<feature type="compositionally biased region" description="Basic and acidic residues" evidence="1">
    <location>
        <begin position="358"/>
        <end position="367"/>
    </location>
</feature>
<protein>
    <submittedName>
        <fullName evidence="2">Uncharacterized protein</fullName>
    </submittedName>
</protein>
<proteinExistence type="predicted"/>
<evidence type="ECO:0000256" key="1">
    <source>
        <dbReference type="SAM" id="MobiDB-lite"/>
    </source>
</evidence>
<feature type="region of interest" description="Disordered" evidence="1">
    <location>
        <begin position="1525"/>
        <end position="1607"/>
    </location>
</feature>
<feature type="compositionally biased region" description="Low complexity" evidence="1">
    <location>
        <begin position="796"/>
        <end position="812"/>
    </location>
</feature>
<accession>A0A086KRW6</accession>
<feature type="compositionally biased region" description="Basic and acidic residues" evidence="1">
    <location>
        <begin position="231"/>
        <end position="258"/>
    </location>
</feature>
<dbReference type="Proteomes" id="UP000028837">
    <property type="component" value="Unassembled WGS sequence"/>
</dbReference>
<feature type="compositionally biased region" description="Basic and acidic residues" evidence="1">
    <location>
        <begin position="1577"/>
        <end position="1595"/>
    </location>
</feature>
<feature type="region of interest" description="Disordered" evidence="1">
    <location>
        <begin position="1915"/>
        <end position="1974"/>
    </location>
</feature>
<feature type="region of interest" description="Disordered" evidence="1">
    <location>
        <begin position="157"/>
        <end position="178"/>
    </location>
</feature>
<dbReference type="EMBL" id="AHZU02000223">
    <property type="protein sequence ID" value="KFG47134.1"/>
    <property type="molecule type" value="Genomic_DNA"/>
</dbReference>
<feature type="region of interest" description="Disordered" evidence="1">
    <location>
        <begin position="1800"/>
        <end position="1824"/>
    </location>
</feature>
<feature type="region of interest" description="Disordered" evidence="1">
    <location>
        <begin position="2017"/>
        <end position="2079"/>
    </location>
</feature>
<feature type="compositionally biased region" description="Low complexity" evidence="1">
    <location>
        <begin position="165"/>
        <end position="178"/>
    </location>
</feature>
<feature type="compositionally biased region" description="Basic and acidic residues" evidence="1">
    <location>
        <begin position="607"/>
        <end position="616"/>
    </location>
</feature>
<feature type="compositionally biased region" description="Basic and acidic residues" evidence="1">
    <location>
        <begin position="422"/>
        <end position="443"/>
    </location>
</feature>
<feature type="compositionally biased region" description="Basic and acidic residues" evidence="1">
    <location>
        <begin position="1121"/>
        <end position="1139"/>
    </location>
</feature>
<feature type="compositionally biased region" description="Basic and acidic residues" evidence="1">
    <location>
        <begin position="548"/>
        <end position="558"/>
    </location>
</feature>
<feature type="compositionally biased region" description="Basic and acidic residues" evidence="1">
    <location>
        <begin position="451"/>
        <end position="509"/>
    </location>
</feature>
<evidence type="ECO:0000313" key="2">
    <source>
        <dbReference type="EMBL" id="KFG47134.1"/>
    </source>
</evidence>
<feature type="compositionally biased region" description="Low complexity" evidence="1">
    <location>
        <begin position="1333"/>
        <end position="1348"/>
    </location>
</feature>
<feature type="compositionally biased region" description="Basic and acidic residues" evidence="1">
    <location>
        <begin position="1400"/>
        <end position="1416"/>
    </location>
</feature>
<feature type="region of interest" description="Disordered" evidence="1">
    <location>
        <begin position="755"/>
        <end position="967"/>
    </location>
</feature>
<reference evidence="2 3" key="1">
    <citation type="submission" date="2014-02" db="EMBL/GenBank/DDBJ databases">
        <authorList>
            <person name="Sibley D."/>
            <person name="Venepally P."/>
            <person name="Karamycheva S."/>
            <person name="Hadjithomas M."/>
            <person name="Khan A."/>
            <person name="Brunk B."/>
            <person name="Roos D."/>
            <person name="Caler E."/>
            <person name="Lorenzi H."/>
        </authorList>
    </citation>
    <scope>NUCLEOTIDE SEQUENCE [LARGE SCALE GENOMIC DNA]</scope>
    <source>
        <strain evidence="2 3">GAB2-2007-GAL-DOM2</strain>
    </source>
</reference>
<feature type="compositionally biased region" description="Basic and acidic residues" evidence="1">
    <location>
        <begin position="2030"/>
        <end position="2067"/>
    </location>
</feature>